<feature type="transmembrane region" description="Helical" evidence="1">
    <location>
        <begin position="248"/>
        <end position="269"/>
    </location>
</feature>
<organism evidence="2 3">
    <name type="scientific">Adiantum capillus-veneris</name>
    <name type="common">Maidenhair fern</name>
    <dbReference type="NCBI Taxonomy" id="13818"/>
    <lineage>
        <taxon>Eukaryota</taxon>
        <taxon>Viridiplantae</taxon>
        <taxon>Streptophyta</taxon>
        <taxon>Embryophyta</taxon>
        <taxon>Tracheophyta</taxon>
        <taxon>Polypodiopsida</taxon>
        <taxon>Polypodiidae</taxon>
        <taxon>Polypodiales</taxon>
        <taxon>Pteridineae</taxon>
        <taxon>Pteridaceae</taxon>
        <taxon>Vittarioideae</taxon>
        <taxon>Adiantum</taxon>
    </lineage>
</organism>
<name>A0A9D4U6T5_ADICA</name>
<dbReference type="AlphaFoldDB" id="A0A9D4U6T5"/>
<dbReference type="EMBL" id="JABFUD020000022">
    <property type="protein sequence ID" value="KAI5062175.1"/>
    <property type="molecule type" value="Genomic_DNA"/>
</dbReference>
<reference evidence="2" key="1">
    <citation type="submission" date="2021-01" db="EMBL/GenBank/DDBJ databases">
        <title>Adiantum capillus-veneris genome.</title>
        <authorList>
            <person name="Fang Y."/>
            <person name="Liao Q."/>
        </authorList>
    </citation>
    <scope>NUCLEOTIDE SEQUENCE</scope>
    <source>
        <strain evidence="2">H3</strain>
        <tissue evidence="2">Leaf</tissue>
    </source>
</reference>
<protein>
    <submittedName>
        <fullName evidence="2">Uncharacterized protein</fullName>
    </submittedName>
</protein>
<evidence type="ECO:0000256" key="1">
    <source>
        <dbReference type="SAM" id="Phobius"/>
    </source>
</evidence>
<dbReference type="GO" id="GO:0009941">
    <property type="term" value="C:chloroplast envelope"/>
    <property type="evidence" value="ECO:0007669"/>
    <property type="project" value="TreeGrafter"/>
</dbReference>
<feature type="transmembrane region" description="Helical" evidence="1">
    <location>
        <begin position="371"/>
        <end position="389"/>
    </location>
</feature>
<sequence length="417" mass="45690">MSNQLMHRSFRTICTTPTRLTSRAGNKAIPDHFSVFYQSLQGIPSLSSSCNRKQEIVVAAESGQGGIQPITTQEEVKHEEISSIHNGVRNASDDYSAWDSITSQMAGSATFAFLLLQLPQIYLNYQNLMKGNTTALFAVPWMGQLTGLLGNLSLLSYFAKKREVGAMVVQAVGVVTTWVVLLQLTMAGSMPTPAFTVTSTSVGIGFLLNFLNYKKILSPQIWEIWEDAITVGGLGVLPQVMWSTFDTVLPPSVLPGLITMAIALSLVVLRRLNKLSSNSTRLLSAVSAWTATLLFMWAPVAQMWTNYLNPTNIRGLSVYTVLLAMIGNGLLLPRALFTRDRMWFTGASWGTLFQGWGILVTMYLNKCILNFVFWGTGAVLAMWLGMMLATDAKVHSLSSPLSPLGELFFGKVPAKSL</sequence>
<feature type="transmembrane region" description="Helical" evidence="1">
    <location>
        <begin position="135"/>
        <end position="157"/>
    </location>
</feature>
<dbReference type="Proteomes" id="UP000886520">
    <property type="component" value="Chromosome 22"/>
</dbReference>
<dbReference type="OrthoDB" id="8048523at2759"/>
<dbReference type="InterPro" id="IPR034628">
    <property type="entry name" value="MEX1/MEX1-like"/>
</dbReference>
<keyword evidence="1" id="KW-0812">Transmembrane</keyword>
<comment type="caution">
    <text evidence="2">The sequence shown here is derived from an EMBL/GenBank/DDBJ whole genome shotgun (WGS) entry which is preliminary data.</text>
</comment>
<dbReference type="PANTHER" id="PTHR34809:SF1">
    <property type="entry name" value="MALTOSE EXCESS PROTEIN 1, CHLOROPLASTIC-RELATED"/>
    <property type="match status" value="1"/>
</dbReference>
<accession>A0A9D4U6T5</accession>
<proteinExistence type="predicted"/>
<keyword evidence="1" id="KW-1133">Transmembrane helix</keyword>
<feature type="transmembrane region" description="Helical" evidence="1">
    <location>
        <begin position="281"/>
        <end position="301"/>
    </location>
</feature>
<feature type="transmembrane region" description="Helical" evidence="1">
    <location>
        <begin position="313"/>
        <end position="331"/>
    </location>
</feature>
<dbReference type="PANTHER" id="PTHR34809">
    <property type="entry name" value="MALTOSE EXCESS PROTEIN 1, CHLOROPLASTIC-RELATED"/>
    <property type="match status" value="1"/>
</dbReference>
<keyword evidence="3" id="KW-1185">Reference proteome</keyword>
<evidence type="ECO:0000313" key="3">
    <source>
        <dbReference type="Proteomes" id="UP000886520"/>
    </source>
</evidence>
<keyword evidence="1" id="KW-0472">Membrane</keyword>
<dbReference type="GO" id="GO:0005363">
    <property type="term" value="F:maltose transmembrane transporter activity"/>
    <property type="evidence" value="ECO:0007669"/>
    <property type="project" value="TreeGrafter"/>
</dbReference>
<evidence type="ECO:0000313" key="2">
    <source>
        <dbReference type="EMBL" id="KAI5062175.1"/>
    </source>
</evidence>
<gene>
    <name evidence="2" type="ORF">GOP47_0022714</name>
</gene>
<feature type="transmembrane region" description="Helical" evidence="1">
    <location>
        <begin position="164"/>
        <end position="186"/>
    </location>
</feature>